<dbReference type="InterPro" id="IPR004622">
    <property type="entry name" value="DNA_pol_HolB"/>
</dbReference>
<gene>
    <name evidence="1" type="primary">holB</name>
    <name evidence="1" type="ORF">GNQ08_29170</name>
</gene>
<sequence length="326" mass="36329">MSFQDIIGQDTAKQLLQGGLRRNEISHAYIFSGPPGSGQMEMAMAFVQALFCTRGGDEACGECLECRKVLHGNHPDLSTVKPDGATIKIDQIRDLQRIFSYRSESGNPKAYIIDEAEKMTVQAANSLLKFLEDPPSPAVAILLSDNGRALLPTIQSRAQWVPFLPLNPERMLQILADEGYPATLARSAVHLAAGLGPCRELIQQNWFAEIRNVVLQLGREIAGRGGSPLITAQQSLFKAGLSDHLDMLFSLFHLWFKDMIHALYHKHDQVVFIDELEFISRHASSRSPQQWIEAMALAAESKKKLRQHMNAQLCVEQFLIAVDGQR</sequence>
<comment type="caution">
    <text evidence="1">The sequence shown here is derived from an EMBL/GenBank/DDBJ whole genome shotgun (WGS) entry which is preliminary data.</text>
</comment>
<dbReference type="FunFam" id="3.40.50.300:FF:001255">
    <property type="entry name" value="DNA polymerase III subunit delta"/>
    <property type="match status" value="1"/>
</dbReference>
<dbReference type="EMBL" id="WNZZ01000043">
    <property type="protein sequence ID" value="MUG26418.1"/>
    <property type="molecule type" value="Genomic_DNA"/>
</dbReference>
<name>A0A6N8F6G8_PAEMA</name>
<dbReference type="RefSeq" id="WP_330164942.1">
    <property type="nucleotide sequence ID" value="NZ_WNZZ01000043.1"/>
</dbReference>
<dbReference type="InterPro" id="IPR050238">
    <property type="entry name" value="DNA_Rep/Repair_Clamp_Loader"/>
</dbReference>
<dbReference type="SUPFAM" id="SSF52540">
    <property type="entry name" value="P-loop containing nucleoside triphosphate hydrolases"/>
    <property type="match status" value="1"/>
</dbReference>
<dbReference type="PANTHER" id="PTHR11669:SF8">
    <property type="entry name" value="DNA POLYMERASE III SUBUNIT DELTA"/>
    <property type="match status" value="1"/>
</dbReference>
<dbReference type="GO" id="GO:0006261">
    <property type="term" value="P:DNA-templated DNA replication"/>
    <property type="evidence" value="ECO:0007669"/>
    <property type="project" value="TreeGrafter"/>
</dbReference>
<dbReference type="Gene3D" id="3.40.50.300">
    <property type="entry name" value="P-loop containing nucleotide triphosphate hydrolases"/>
    <property type="match status" value="1"/>
</dbReference>
<dbReference type="EC" id="2.7.7.7" evidence="1"/>
<dbReference type="PANTHER" id="PTHR11669">
    <property type="entry name" value="REPLICATION FACTOR C / DNA POLYMERASE III GAMMA-TAU SUBUNIT"/>
    <property type="match status" value="1"/>
</dbReference>
<dbReference type="GO" id="GO:0003887">
    <property type="term" value="F:DNA-directed DNA polymerase activity"/>
    <property type="evidence" value="ECO:0007669"/>
    <property type="project" value="UniProtKB-EC"/>
</dbReference>
<dbReference type="AlphaFoldDB" id="A0A6N8F6G8"/>
<protein>
    <submittedName>
        <fullName evidence="1">DNA polymerase III subunit delta</fullName>
        <ecNumber evidence="1">2.7.7.7</ecNumber>
    </submittedName>
</protein>
<evidence type="ECO:0000313" key="2">
    <source>
        <dbReference type="Proteomes" id="UP000442469"/>
    </source>
</evidence>
<dbReference type="GO" id="GO:0008408">
    <property type="term" value="F:3'-5' exonuclease activity"/>
    <property type="evidence" value="ECO:0007669"/>
    <property type="project" value="InterPro"/>
</dbReference>
<dbReference type="Pfam" id="PF13177">
    <property type="entry name" value="DNA_pol3_delta2"/>
    <property type="match status" value="1"/>
</dbReference>
<dbReference type="InterPro" id="IPR027417">
    <property type="entry name" value="P-loop_NTPase"/>
</dbReference>
<proteinExistence type="predicted"/>
<dbReference type="Proteomes" id="UP000442469">
    <property type="component" value="Unassembled WGS sequence"/>
</dbReference>
<accession>A0A6N8F6G8</accession>
<keyword evidence="1" id="KW-0808">Transferase</keyword>
<organism evidence="1 2">
    <name type="scientific">Paenibacillus macerans</name>
    <name type="common">Bacillus macerans</name>
    <dbReference type="NCBI Taxonomy" id="44252"/>
    <lineage>
        <taxon>Bacteria</taxon>
        <taxon>Bacillati</taxon>
        <taxon>Bacillota</taxon>
        <taxon>Bacilli</taxon>
        <taxon>Bacillales</taxon>
        <taxon>Paenibacillaceae</taxon>
        <taxon>Paenibacillus</taxon>
    </lineage>
</organism>
<evidence type="ECO:0000313" key="1">
    <source>
        <dbReference type="EMBL" id="MUG26418.1"/>
    </source>
</evidence>
<keyword evidence="1" id="KW-0548">Nucleotidyltransferase</keyword>
<reference evidence="1 2" key="1">
    <citation type="submission" date="2019-11" db="EMBL/GenBank/DDBJ databases">
        <title>Draft genome sequences of five Paenibacillus species of dairy origin.</title>
        <authorList>
            <person name="Olajide A.M."/>
            <person name="Chen S."/>
            <person name="Lapointe G."/>
        </authorList>
    </citation>
    <scope>NUCLEOTIDE SEQUENCE [LARGE SCALE GENOMIC DNA]</scope>
    <source>
        <strain evidence="1 2">3CT49</strain>
    </source>
</reference>
<dbReference type="NCBIfam" id="TIGR00678">
    <property type="entry name" value="holB"/>
    <property type="match status" value="1"/>
</dbReference>